<organism evidence="5 6">
    <name type="scientific">Diaphorina citri</name>
    <name type="common">Asian citrus psyllid</name>
    <dbReference type="NCBI Taxonomy" id="121845"/>
    <lineage>
        <taxon>Eukaryota</taxon>
        <taxon>Metazoa</taxon>
        <taxon>Ecdysozoa</taxon>
        <taxon>Arthropoda</taxon>
        <taxon>Hexapoda</taxon>
        <taxon>Insecta</taxon>
        <taxon>Pterygota</taxon>
        <taxon>Neoptera</taxon>
        <taxon>Paraneoptera</taxon>
        <taxon>Hemiptera</taxon>
        <taxon>Sternorrhyncha</taxon>
        <taxon>Psylloidea</taxon>
        <taxon>Psyllidae</taxon>
        <taxon>Diaphorininae</taxon>
        <taxon>Diaphorina</taxon>
    </lineage>
</organism>
<dbReference type="RefSeq" id="XP_026682129.1">
    <property type="nucleotide sequence ID" value="XM_026826328.1"/>
</dbReference>
<dbReference type="SUPFAM" id="SSF50729">
    <property type="entry name" value="PH domain-like"/>
    <property type="match status" value="1"/>
</dbReference>
<dbReference type="KEGG" id="dci:103513018"/>
<sequence length="380" mass="41277">MSQNPSETFDEPDSVSDPKVSQVTSPDSSDSVATDTPQSCVSSASENNVSCSPHSSSDTGNPNLNSTSNETPSPSVLTSQNCSVLRKSFLNQVSDSASTSENVVSTTPKFQLKSSSFGSSLLKPSALSSSKVGGSGSGFALKAPTLKNPFIKNVNLPEVSNSTEDENKASNENSQEVTSSEQVPNCNQVIMSKGLARQPTACTIWVQPTLFWKKIPTSIYEKKYVLSLFPQDSGGEDNGTTRHKSLSEAAREYEEAARACKRKYEAVAVVTGEEEEVNILQINCKLFLYDSVKTWIELGRGQLRLNDINNSLSRIVIRVVGSLRVILNTKIWAEMVVQKPSDNSVRLTAIENGQAKVYLVKVKYPNLAASRLLIAQWCPH</sequence>
<keyword evidence="5" id="KW-1185">Reference proteome</keyword>
<dbReference type="PaxDb" id="121845-A0A3Q0J0X8"/>
<feature type="domain" description="RanBD1" evidence="4">
    <location>
        <begin position="252"/>
        <end position="338"/>
    </location>
</feature>
<dbReference type="InterPro" id="IPR045255">
    <property type="entry name" value="RanBP1-like"/>
</dbReference>
<evidence type="ECO:0000259" key="4">
    <source>
        <dbReference type="PROSITE" id="PS50196"/>
    </source>
</evidence>
<dbReference type="Proteomes" id="UP000079169">
    <property type="component" value="Unplaced"/>
</dbReference>
<feature type="region of interest" description="Disordered" evidence="3">
    <location>
        <begin position="161"/>
        <end position="182"/>
    </location>
</feature>
<evidence type="ECO:0000256" key="1">
    <source>
        <dbReference type="ARBA" id="ARBA00004123"/>
    </source>
</evidence>
<proteinExistence type="predicted"/>
<feature type="compositionally biased region" description="Polar residues" evidence="3">
    <location>
        <begin position="170"/>
        <end position="182"/>
    </location>
</feature>
<dbReference type="GeneID" id="103513018"/>
<gene>
    <name evidence="6" type="primary">LOC103513018</name>
</gene>
<dbReference type="GO" id="GO:0005634">
    <property type="term" value="C:nucleus"/>
    <property type="evidence" value="ECO:0007669"/>
    <property type="project" value="UniProtKB-SubCell"/>
</dbReference>
<dbReference type="InterPro" id="IPR011993">
    <property type="entry name" value="PH-like_dom_sf"/>
</dbReference>
<feature type="region of interest" description="Disordered" evidence="3">
    <location>
        <begin position="1"/>
        <end position="78"/>
    </location>
</feature>
<reference evidence="6" key="1">
    <citation type="submission" date="2025-08" db="UniProtKB">
        <authorList>
            <consortium name="RefSeq"/>
        </authorList>
    </citation>
    <scope>IDENTIFICATION</scope>
</reference>
<dbReference type="CDD" id="cd13180">
    <property type="entry name" value="RanBD_RanBP3"/>
    <property type="match status" value="1"/>
</dbReference>
<dbReference type="Gene3D" id="2.30.29.30">
    <property type="entry name" value="Pleckstrin-homology domain (PH domain)/Phosphotyrosine-binding domain (PTB)"/>
    <property type="match status" value="1"/>
</dbReference>
<keyword evidence="2" id="KW-0539">Nucleus</keyword>
<evidence type="ECO:0000256" key="2">
    <source>
        <dbReference type="ARBA" id="ARBA00023242"/>
    </source>
</evidence>
<evidence type="ECO:0000313" key="6">
    <source>
        <dbReference type="RefSeq" id="XP_026682129.1"/>
    </source>
</evidence>
<accession>A0A3Q0J0X8</accession>
<dbReference type="InterPro" id="IPR000156">
    <property type="entry name" value="Ran_bind_dom"/>
</dbReference>
<dbReference type="SMART" id="SM00160">
    <property type="entry name" value="RanBD"/>
    <property type="match status" value="1"/>
</dbReference>
<dbReference type="AlphaFoldDB" id="A0A3Q0J0X8"/>
<feature type="compositionally biased region" description="Polar residues" evidence="3">
    <location>
        <begin position="19"/>
        <end position="78"/>
    </location>
</feature>
<dbReference type="PANTHER" id="PTHR23138">
    <property type="entry name" value="RAN BINDING PROTEIN"/>
    <property type="match status" value="1"/>
</dbReference>
<dbReference type="PROSITE" id="PS50196">
    <property type="entry name" value="RANBD1"/>
    <property type="match status" value="1"/>
</dbReference>
<dbReference type="Pfam" id="PF00638">
    <property type="entry name" value="Ran_BP1"/>
    <property type="match status" value="1"/>
</dbReference>
<dbReference type="STRING" id="121845.A0A3Q0J0X8"/>
<dbReference type="GO" id="GO:0006611">
    <property type="term" value="P:protein export from nucleus"/>
    <property type="evidence" value="ECO:0007669"/>
    <property type="project" value="TreeGrafter"/>
</dbReference>
<protein>
    <submittedName>
        <fullName evidence="6">Ran-binding protein 3-like</fullName>
    </submittedName>
</protein>
<dbReference type="PANTHER" id="PTHR23138:SF142">
    <property type="entry name" value="RAN-BINDING PROTEIN 3B-RELATED"/>
    <property type="match status" value="1"/>
</dbReference>
<name>A0A3Q0J0X8_DIACI</name>
<comment type="subcellular location">
    <subcellularLocation>
        <location evidence="1">Nucleus</location>
    </subcellularLocation>
</comment>
<evidence type="ECO:0000313" key="5">
    <source>
        <dbReference type="Proteomes" id="UP000079169"/>
    </source>
</evidence>
<evidence type="ECO:0000256" key="3">
    <source>
        <dbReference type="SAM" id="MobiDB-lite"/>
    </source>
</evidence>